<keyword evidence="2" id="KW-1185">Reference proteome</keyword>
<dbReference type="EMBL" id="FPKW01000030">
    <property type="protein sequence ID" value="SFZ96940.1"/>
    <property type="molecule type" value="Genomic_DNA"/>
</dbReference>
<dbReference type="OrthoDB" id="1270165at2"/>
<proteinExistence type="predicted"/>
<name>A0A1K2IWY5_9FLAO</name>
<evidence type="ECO:0000313" key="1">
    <source>
        <dbReference type="EMBL" id="SFZ96940.1"/>
    </source>
</evidence>
<evidence type="ECO:0000313" key="2">
    <source>
        <dbReference type="Proteomes" id="UP000182034"/>
    </source>
</evidence>
<dbReference type="STRING" id="1612149.SAMN05216324_13034"/>
<dbReference type="PROSITE" id="PS51257">
    <property type="entry name" value="PROKAR_LIPOPROTEIN"/>
    <property type="match status" value="1"/>
</dbReference>
<accession>A0A1K2IWY5</accession>
<sequence length="176" mass="20826">MKNIILITLLLTIYSCEREVKNPYFTSDEIYKTVLKSTDIIHRDIAKNTGLFYVLNRYDTLIVMAVPYENVINPTFMIKKEGTFYTDCCKIIVTKPYRPKFQMIKNPNKLKQNDVAKYLDIYDGNEYQKGVMYKIKDLNHLELIAKGDLRQYFYPIKEYELVPPPPPKEYLGKPYK</sequence>
<gene>
    <name evidence="1" type="ORF">SAMN05216324_13034</name>
</gene>
<protein>
    <submittedName>
        <fullName evidence="1">Uncharacterized protein</fullName>
    </submittedName>
</protein>
<dbReference type="RefSeq" id="WP_072412806.1">
    <property type="nucleotide sequence ID" value="NZ_FPKW01000030.1"/>
</dbReference>
<organism evidence="1 2">
    <name type="scientific">Chryseobacterium limigenitum</name>
    <dbReference type="NCBI Taxonomy" id="1612149"/>
    <lineage>
        <taxon>Bacteria</taxon>
        <taxon>Pseudomonadati</taxon>
        <taxon>Bacteroidota</taxon>
        <taxon>Flavobacteriia</taxon>
        <taxon>Flavobacteriales</taxon>
        <taxon>Weeksellaceae</taxon>
        <taxon>Chryseobacterium group</taxon>
        <taxon>Chryseobacterium</taxon>
    </lineage>
</organism>
<dbReference type="AlphaFoldDB" id="A0A1K2IWY5"/>
<reference evidence="2" key="1">
    <citation type="submission" date="2016-10" db="EMBL/GenBank/DDBJ databases">
        <authorList>
            <person name="Varghese N."/>
            <person name="Submissions S."/>
        </authorList>
    </citation>
    <scope>NUCLEOTIDE SEQUENCE [LARGE SCALE GENOMIC DNA]</scope>
    <source>
        <strain evidence="2">SUR2</strain>
    </source>
</reference>
<dbReference type="Proteomes" id="UP000182034">
    <property type="component" value="Unassembled WGS sequence"/>
</dbReference>